<dbReference type="OrthoDB" id="9771073at2"/>
<protein>
    <recommendedName>
        <fullName evidence="1">NAD-dependent epimerase/dehydratase domain-containing protein</fullName>
    </recommendedName>
</protein>
<feature type="domain" description="NAD-dependent epimerase/dehydratase" evidence="1">
    <location>
        <begin position="3"/>
        <end position="229"/>
    </location>
</feature>
<dbReference type="Gene3D" id="3.90.25.10">
    <property type="entry name" value="UDP-galactose 4-epimerase, domain 1"/>
    <property type="match status" value="1"/>
</dbReference>
<dbReference type="PANTHER" id="PTHR43238">
    <property type="entry name" value="GDP-L-FUCOSE SYNTHASE"/>
    <property type="match status" value="1"/>
</dbReference>
<dbReference type="GO" id="GO:0050577">
    <property type="term" value="F:GDP-L-fucose synthase activity"/>
    <property type="evidence" value="ECO:0007669"/>
    <property type="project" value="TreeGrafter"/>
</dbReference>
<proteinExistence type="predicted"/>
<comment type="caution">
    <text evidence="2">The sequence shown here is derived from an EMBL/GenBank/DDBJ whole genome shotgun (WGS) entry which is preliminary data.</text>
</comment>
<evidence type="ECO:0000313" key="3">
    <source>
        <dbReference type="Proteomes" id="UP000003781"/>
    </source>
</evidence>
<dbReference type="AlphaFoldDB" id="A3IXN9"/>
<evidence type="ECO:0000259" key="1">
    <source>
        <dbReference type="Pfam" id="PF01370"/>
    </source>
</evidence>
<sequence length="308" mass="35227">MKILVTGASGFLGTNLCSQLETQGHDLIKLNSKNCDLTQPDSLLNFNDISYDQIYHLAAWTQAGDFCLYHPGEQWIINQQMNTHVLTWWQKHQPQAKFICMGTSCAYDPDLTLVEENYLTGMPISSLFTYAMTKRMLYAGLLALNKQYGLKYLCLVPSTLYGTGYHTDGRQMHFIFDLIRKIIRGKLYDEPVILWGDGYQSRELVFVEDFAKIAMELSQTVDNDLINIGAGEEFTIRHFAKVICEAVGYDFNKIQFDTSRYVGAKSKCLVVDKLKQSLPNFSLTPLELGLTKTIEWFWQEQEKLVPAH</sequence>
<evidence type="ECO:0000313" key="2">
    <source>
        <dbReference type="EMBL" id="EAZ88740.1"/>
    </source>
</evidence>
<accession>A3IXN9</accession>
<keyword evidence="3" id="KW-1185">Reference proteome</keyword>
<dbReference type="Pfam" id="PF01370">
    <property type="entry name" value="Epimerase"/>
    <property type="match status" value="1"/>
</dbReference>
<dbReference type="SUPFAM" id="SSF51735">
    <property type="entry name" value="NAD(P)-binding Rossmann-fold domains"/>
    <property type="match status" value="1"/>
</dbReference>
<dbReference type="InterPro" id="IPR001509">
    <property type="entry name" value="Epimerase_deHydtase"/>
</dbReference>
<dbReference type="PANTHER" id="PTHR43238:SF1">
    <property type="entry name" value="GDP-L-FUCOSE SYNTHASE"/>
    <property type="match status" value="1"/>
</dbReference>
<name>A3IXN9_9CHRO</name>
<gene>
    <name evidence="2" type="ORF">CY0110_27844</name>
</gene>
<dbReference type="Gene3D" id="3.40.50.720">
    <property type="entry name" value="NAD(P)-binding Rossmann-like Domain"/>
    <property type="match status" value="1"/>
</dbReference>
<dbReference type="eggNOG" id="COG0451">
    <property type="taxonomic scope" value="Bacteria"/>
</dbReference>
<organism evidence="2 3">
    <name type="scientific">Crocosphaera chwakensis CCY0110</name>
    <dbReference type="NCBI Taxonomy" id="391612"/>
    <lineage>
        <taxon>Bacteria</taxon>
        <taxon>Bacillati</taxon>
        <taxon>Cyanobacteriota</taxon>
        <taxon>Cyanophyceae</taxon>
        <taxon>Oscillatoriophycideae</taxon>
        <taxon>Chroococcales</taxon>
        <taxon>Aphanothecaceae</taxon>
        <taxon>Crocosphaera</taxon>
        <taxon>Crocosphaera chwakensis</taxon>
    </lineage>
</organism>
<dbReference type="RefSeq" id="WP_008278149.1">
    <property type="nucleotide sequence ID" value="NZ_AAXW01000068.1"/>
</dbReference>
<dbReference type="Proteomes" id="UP000003781">
    <property type="component" value="Unassembled WGS sequence"/>
</dbReference>
<dbReference type="InterPro" id="IPR036291">
    <property type="entry name" value="NAD(P)-bd_dom_sf"/>
</dbReference>
<dbReference type="EMBL" id="AAXW01000068">
    <property type="protein sequence ID" value="EAZ88740.1"/>
    <property type="molecule type" value="Genomic_DNA"/>
</dbReference>
<reference evidence="2 3" key="1">
    <citation type="submission" date="2007-03" db="EMBL/GenBank/DDBJ databases">
        <authorList>
            <person name="Stal L."/>
            <person name="Ferriera S."/>
            <person name="Johnson J."/>
            <person name="Kravitz S."/>
            <person name="Beeson K."/>
            <person name="Sutton G."/>
            <person name="Rogers Y.-H."/>
            <person name="Friedman R."/>
            <person name="Frazier M."/>
            <person name="Venter J.C."/>
        </authorList>
    </citation>
    <scope>NUCLEOTIDE SEQUENCE [LARGE SCALE GENOMIC DNA]</scope>
    <source>
        <strain evidence="2 3">CCY0110</strain>
    </source>
</reference>